<gene>
    <name evidence="9" type="ORF">QBC40DRAFT_343842</name>
</gene>
<dbReference type="CDD" id="cd12148">
    <property type="entry name" value="fungal_TF_MHR"/>
    <property type="match status" value="1"/>
</dbReference>
<dbReference type="Proteomes" id="UP001303160">
    <property type="component" value="Unassembled WGS sequence"/>
</dbReference>
<dbReference type="InterPro" id="IPR050815">
    <property type="entry name" value="TF_fung"/>
</dbReference>
<dbReference type="Pfam" id="PF04082">
    <property type="entry name" value="Fungal_trans"/>
    <property type="match status" value="1"/>
</dbReference>
<evidence type="ECO:0000256" key="1">
    <source>
        <dbReference type="ARBA" id="ARBA00004123"/>
    </source>
</evidence>
<feature type="domain" description="Zn(2)-C6 fungal-type" evidence="8">
    <location>
        <begin position="25"/>
        <end position="54"/>
    </location>
</feature>
<accession>A0AAN6X733</accession>
<evidence type="ECO:0000313" key="10">
    <source>
        <dbReference type="Proteomes" id="UP001303160"/>
    </source>
</evidence>
<evidence type="ECO:0000256" key="5">
    <source>
        <dbReference type="ARBA" id="ARBA00023163"/>
    </source>
</evidence>
<dbReference type="GO" id="GO:0006351">
    <property type="term" value="P:DNA-templated transcription"/>
    <property type="evidence" value="ECO:0007669"/>
    <property type="project" value="InterPro"/>
</dbReference>
<keyword evidence="3" id="KW-0805">Transcription regulation</keyword>
<comment type="caution">
    <text evidence="9">The sequence shown here is derived from an EMBL/GenBank/DDBJ whole genome shotgun (WGS) entry which is preliminary data.</text>
</comment>
<evidence type="ECO:0000256" key="2">
    <source>
        <dbReference type="ARBA" id="ARBA00022723"/>
    </source>
</evidence>
<evidence type="ECO:0000256" key="7">
    <source>
        <dbReference type="SAM" id="MobiDB-lite"/>
    </source>
</evidence>
<evidence type="ECO:0000256" key="6">
    <source>
        <dbReference type="ARBA" id="ARBA00023242"/>
    </source>
</evidence>
<dbReference type="SUPFAM" id="SSF57701">
    <property type="entry name" value="Zn2/Cys6 DNA-binding domain"/>
    <property type="match status" value="1"/>
</dbReference>
<dbReference type="AlphaFoldDB" id="A0AAN6X733"/>
<evidence type="ECO:0000259" key="8">
    <source>
        <dbReference type="PROSITE" id="PS50048"/>
    </source>
</evidence>
<evidence type="ECO:0000256" key="4">
    <source>
        <dbReference type="ARBA" id="ARBA00023125"/>
    </source>
</evidence>
<feature type="compositionally biased region" description="Polar residues" evidence="7">
    <location>
        <begin position="115"/>
        <end position="129"/>
    </location>
</feature>
<dbReference type="Pfam" id="PF00172">
    <property type="entry name" value="Zn_clus"/>
    <property type="match status" value="1"/>
</dbReference>
<protein>
    <submittedName>
        <fullName evidence="9">Fungal-specific transcription factor domain-containing protein</fullName>
    </submittedName>
</protein>
<organism evidence="9 10">
    <name type="scientific">Triangularia verruculosa</name>
    <dbReference type="NCBI Taxonomy" id="2587418"/>
    <lineage>
        <taxon>Eukaryota</taxon>
        <taxon>Fungi</taxon>
        <taxon>Dikarya</taxon>
        <taxon>Ascomycota</taxon>
        <taxon>Pezizomycotina</taxon>
        <taxon>Sordariomycetes</taxon>
        <taxon>Sordariomycetidae</taxon>
        <taxon>Sordariales</taxon>
        <taxon>Podosporaceae</taxon>
        <taxon>Triangularia</taxon>
    </lineage>
</organism>
<sequence>MTAARRTRSAVGTTSRPPRQLPGSACEACQKRKVRCDRKSPCGTCKDANLVCEINTQRRPRGPKKGELNNLRSQVGVCLNRVVALERRLSLDPTEEALTLATQFSDAPPVPEMPSASSTSEGDFSQFPSPCQRRPSWESDIQLSMSPMTPTSLPMGFSTFQFPPSPQSPPGCTFVDDLMRADLDQLYFDRVHPNVPIFNQSRYFARSRQMAMMEGPNYLLCLQYAMWTLAMSFSSQFESSRDLFYNETRHMLETLDLHEDDMNTVRVEQVQAWLLLAFYEFARCNYRRAWVTAGRAFRLVQLARLHEVDISENAAECEDAVSREEKRRTFWVAYYLDRLLCIRNRSPLTLIEDVIFTRLPASDLAFQGGSPIQGRFLGEVLASGDHSLLSPLAESAVLLTICGRAVLQCQASSMERFYGTTSLKFWMSLEWLNSTLNASLNSLMANHPVVSAAEPMLFFSIMMAHAIKIYMCQIVESTSHEDSCRPNVVDCQNQAMHAAREIARLVKAHEHTPYFKAHIFFPLAISLAASRLMAHPSRLVENMQALTPPGSYQGMEVKDGGINGEFQCCMNALRSMQSFNNLAREHLLVLESQESFSLNNFRGSFSI</sequence>
<dbReference type="InterPro" id="IPR001138">
    <property type="entry name" value="Zn2Cys6_DnaBD"/>
</dbReference>
<keyword evidence="2" id="KW-0479">Metal-binding</keyword>
<dbReference type="InterPro" id="IPR036864">
    <property type="entry name" value="Zn2-C6_fun-type_DNA-bd_sf"/>
</dbReference>
<reference evidence="9" key="1">
    <citation type="journal article" date="2023" name="Mol. Phylogenet. Evol.">
        <title>Genome-scale phylogeny and comparative genomics of the fungal order Sordariales.</title>
        <authorList>
            <person name="Hensen N."/>
            <person name="Bonometti L."/>
            <person name="Westerberg I."/>
            <person name="Brannstrom I.O."/>
            <person name="Guillou S."/>
            <person name="Cros-Aarteil S."/>
            <person name="Calhoun S."/>
            <person name="Haridas S."/>
            <person name="Kuo A."/>
            <person name="Mondo S."/>
            <person name="Pangilinan J."/>
            <person name="Riley R."/>
            <person name="LaButti K."/>
            <person name="Andreopoulos B."/>
            <person name="Lipzen A."/>
            <person name="Chen C."/>
            <person name="Yan M."/>
            <person name="Daum C."/>
            <person name="Ng V."/>
            <person name="Clum A."/>
            <person name="Steindorff A."/>
            <person name="Ohm R.A."/>
            <person name="Martin F."/>
            <person name="Silar P."/>
            <person name="Natvig D.O."/>
            <person name="Lalanne C."/>
            <person name="Gautier V."/>
            <person name="Ament-Velasquez S.L."/>
            <person name="Kruys A."/>
            <person name="Hutchinson M.I."/>
            <person name="Powell A.J."/>
            <person name="Barry K."/>
            <person name="Miller A.N."/>
            <person name="Grigoriev I.V."/>
            <person name="Debuchy R."/>
            <person name="Gladieux P."/>
            <person name="Hiltunen Thoren M."/>
            <person name="Johannesson H."/>
        </authorList>
    </citation>
    <scope>NUCLEOTIDE SEQUENCE</scope>
    <source>
        <strain evidence="9">CBS 315.58</strain>
    </source>
</reference>
<keyword evidence="4" id="KW-0238">DNA-binding</keyword>
<dbReference type="PANTHER" id="PTHR47338:SF3">
    <property type="entry name" value="C6 FINGER DOMAIN TRANSCRIPTION FACTOR DBAA-RELATED"/>
    <property type="match status" value="1"/>
</dbReference>
<dbReference type="CDD" id="cd00067">
    <property type="entry name" value="GAL4"/>
    <property type="match status" value="1"/>
</dbReference>
<dbReference type="PROSITE" id="PS50048">
    <property type="entry name" value="ZN2_CY6_FUNGAL_2"/>
    <property type="match status" value="1"/>
</dbReference>
<comment type="subcellular location">
    <subcellularLocation>
        <location evidence="1">Nucleus</location>
    </subcellularLocation>
</comment>
<dbReference type="GO" id="GO:0003677">
    <property type="term" value="F:DNA binding"/>
    <property type="evidence" value="ECO:0007669"/>
    <property type="project" value="UniProtKB-KW"/>
</dbReference>
<name>A0AAN6X733_9PEZI</name>
<dbReference type="GO" id="GO:0005634">
    <property type="term" value="C:nucleus"/>
    <property type="evidence" value="ECO:0007669"/>
    <property type="project" value="UniProtKB-SubCell"/>
</dbReference>
<keyword evidence="6" id="KW-0539">Nucleus</keyword>
<proteinExistence type="predicted"/>
<dbReference type="InterPro" id="IPR007219">
    <property type="entry name" value="XnlR_reg_dom"/>
</dbReference>
<dbReference type="GO" id="GO:0000981">
    <property type="term" value="F:DNA-binding transcription factor activity, RNA polymerase II-specific"/>
    <property type="evidence" value="ECO:0007669"/>
    <property type="project" value="InterPro"/>
</dbReference>
<evidence type="ECO:0000313" key="9">
    <source>
        <dbReference type="EMBL" id="KAK4194876.1"/>
    </source>
</evidence>
<keyword evidence="10" id="KW-1185">Reference proteome</keyword>
<dbReference type="GO" id="GO:0008270">
    <property type="term" value="F:zinc ion binding"/>
    <property type="evidence" value="ECO:0007669"/>
    <property type="project" value="InterPro"/>
</dbReference>
<evidence type="ECO:0000256" key="3">
    <source>
        <dbReference type="ARBA" id="ARBA00023015"/>
    </source>
</evidence>
<feature type="region of interest" description="Disordered" evidence="7">
    <location>
        <begin position="101"/>
        <end position="135"/>
    </location>
</feature>
<dbReference type="SMART" id="SM00906">
    <property type="entry name" value="Fungal_trans"/>
    <property type="match status" value="1"/>
</dbReference>
<dbReference type="EMBL" id="MU864035">
    <property type="protein sequence ID" value="KAK4194876.1"/>
    <property type="molecule type" value="Genomic_DNA"/>
</dbReference>
<keyword evidence="5" id="KW-0804">Transcription</keyword>
<dbReference type="SMART" id="SM00066">
    <property type="entry name" value="GAL4"/>
    <property type="match status" value="1"/>
</dbReference>
<dbReference type="PANTHER" id="PTHR47338">
    <property type="entry name" value="ZN(II)2CYS6 TRANSCRIPTION FACTOR (EUROFUNG)-RELATED"/>
    <property type="match status" value="1"/>
</dbReference>
<reference evidence="9" key="2">
    <citation type="submission" date="2023-05" db="EMBL/GenBank/DDBJ databases">
        <authorList>
            <consortium name="Lawrence Berkeley National Laboratory"/>
            <person name="Steindorff A."/>
            <person name="Hensen N."/>
            <person name="Bonometti L."/>
            <person name="Westerberg I."/>
            <person name="Brannstrom I.O."/>
            <person name="Guillou S."/>
            <person name="Cros-Aarteil S."/>
            <person name="Calhoun S."/>
            <person name="Haridas S."/>
            <person name="Kuo A."/>
            <person name="Mondo S."/>
            <person name="Pangilinan J."/>
            <person name="Riley R."/>
            <person name="Labutti K."/>
            <person name="Andreopoulos B."/>
            <person name="Lipzen A."/>
            <person name="Chen C."/>
            <person name="Yanf M."/>
            <person name="Daum C."/>
            <person name="Ng V."/>
            <person name="Clum A."/>
            <person name="Ohm R."/>
            <person name="Martin F."/>
            <person name="Silar P."/>
            <person name="Natvig D."/>
            <person name="Lalanne C."/>
            <person name="Gautier V."/>
            <person name="Ament-Velasquez S.L."/>
            <person name="Kruys A."/>
            <person name="Hutchinson M.I."/>
            <person name="Powell A.J."/>
            <person name="Barry K."/>
            <person name="Miller A.N."/>
            <person name="Grigoriev I.V."/>
            <person name="Debuchy R."/>
            <person name="Gladieux P."/>
            <person name="Thoren M.H."/>
            <person name="Johannesson H."/>
        </authorList>
    </citation>
    <scope>NUCLEOTIDE SEQUENCE</scope>
    <source>
        <strain evidence="9">CBS 315.58</strain>
    </source>
</reference>
<dbReference type="Gene3D" id="4.10.240.10">
    <property type="entry name" value="Zn(2)-C6 fungal-type DNA-binding domain"/>
    <property type="match status" value="1"/>
</dbReference>
<feature type="region of interest" description="Disordered" evidence="7">
    <location>
        <begin position="1"/>
        <end position="21"/>
    </location>
</feature>